<keyword evidence="1" id="KW-0732">Signal</keyword>
<feature type="signal peptide" evidence="1">
    <location>
        <begin position="1"/>
        <end position="24"/>
    </location>
</feature>
<dbReference type="Proteomes" id="UP001153709">
    <property type="component" value="Chromosome 6"/>
</dbReference>
<dbReference type="AlphaFoldDB" id="A0A9N9T0B7"/>
<accession>A0A9N9T0B7</accession>
<keyword evidence="3" id="KW-1185">Reference proteome</keyword>
<protein>
    <recommendedName>
        <fullName evidence="4">Secreted protein</fullName>
    </recommendedName>
</protein>
<evidence type="ECO:0000313" key="3">
    <source>
        <dbReference type="Proteomes" id="UP001153709"/>
    </source>
</evidence>
<organism evidence="2 3">
    <name type="scientific">Diabrotica balteata</name>
    <name type="common">Banded cucumber beetle</name>
    <dbReference type="NCBI Taxonomy" id="107213"/>
    <lineage>
        <taxon>Eukaryota</taxon>
        <taxon>Metazoa</taxon>
        <taxon>Ecdysozoa</taxon>
        <taxon>Arthropoda</taxon>
        <taxon>Hexapoda</taxon>
        <taxon>Insecta</taxon>
        <taxon>Pterygota</taxon>
        <taxon>Neoptera</taxon>
        <taxon>Endopterygota</taxon>
        <taxon>Coleoptera</taxon>
        <taxon>Polyphaga</taxon>
        <taxon>Cucujiformia</taxon>
        <taxon>Chrysomeloidea</taxon>
        <taxon>Chrysomelidae</taxon>
        <taxon>Galerucinae</taxon>
        <taxon>Diabroticina</taxon>
        <taxon>Diabroticites</taxon>
        <taxon>Diabrotica</taxon>
    </lineage>
</organism>
<reference evidence="2" key="1">
    <citation type="submission" date="2022-01" db="EMBL/GenBank/DDBJ databases">
        <authorList>
            <person name="King R."/>
        </authorList>
    </citation>
    <scope>NUCLEOTIDE SEQUENCE</scope>
</reference>
<dbReference type="OrthoDB" id="6764704at2759"/>
<proteinExistence type="predicted"/>
<evidence type="ECO:0008006" key="4">
    <source>
        <dbReference type="Google" id="ProtNLM"/>
    </source>
</evidence>
<gene>
    <name evidence="2" type="ORF">DIABBA_LOCUS8975</name>
</gene>
<dbReference type="EMBL" id="OU898281">
    <property type="protein sequence ID" value="CAG9835813.1"/>
    <property type="molecule type" value="Genomic_DNA"/>
</dbReference>
<name>A0A9N9T0B7_DIABA</name>
<evidence type="ECO:0000313" key="2">
    <source>
        <dbReference type="EMBL" id="CAG9835813.1"/>
    </source>
</evidence>
<evidence type="ECO:0000256" key="1">
    <source>
        <dbReference type="SAM" id="SignalP"/>
    </source>
</evidence>
<sequence>MYGTQKKIIIRLLFWKTLLNVCSAEIVKRSPLELGFVTFPEVEKSRFVLFNMTKVEEVKSPEKEFHGLSTKSPIITHSTEWIQGYIKNHAFIPAHIHHIFIPFVISVKHHASYNEHIYPEIIGGYGIGQQSGGQGAGHGFQILFN</sequence>
<feature type="chain" id="PRO_5040120707" description="Secreted protein" evidence="1">
    <location>
        <begin position="25"/>
        <end position="145"/>
    </location>
</feature>